<dbReference type="GO" id="GO:0005524">
    <property type="term" value="F:ATP binding"/>
    <property type="evidence" value="ECO:0007669"/>
    <property type="project" value="UniProtKB-UniRule"/>
</dbReference>
<dbReference type="AlphaFoldDB" id="A0A6A7KBB7"/>
<dbReference type="GO" id="GO:0009432">
    <property type="term" value="P:SOS response"/>
    <property type="evidence" value="ECO:0007669"/>
    <property type="project" value="TreeGrafter"/>
</dbReference>
<evidence type="ECO:0000256" key="2">
    <source>
        <dbReference type="ARBA" id="ARBA00022598"/>
    </source>
</evidence>
<evidence type="ECO:0000256" key="5">
    <source>
        <dbReference type="PROSITE-ProRule" id="PRU00409"/>
    </source>
</evidence>
<dbReference type="GO" id="GO:0005737">
    <property type="term" value="C:cytoplasm"/>
    <property type="evidence" value="ECO:0007669"/>
    <property type="project" value="TreeGrafter"/>
</dbReference>
<dbReference type="InterPro" id="IPR011761">
    <property type="entry name" value="ATP-grasp"/>
</dbReference>
<comment type="caution">
    <text evidence="7">The sequence shown here is derived from an EMBL/GenBank/DDBJ whole genome shotgun (WGS) entry which is preliminary data.</text>
</comment>
<organism evidence="7 8">
    <name type="scientific">Alkalibaculum sporogenes</name>
    <dbReference type="NCBI Taxonomy" id="2655001"/>
    <lineage>
        <taxon>Bacteria</taxon>
        <taxon>Bacillati</taxon>
        <taxon>Bacillota</taxon>
        <taxon>Clostridia</taxon>
        <taxon>Eubacteriales</taxon>
        <taxon>Eubacteriaceae</taxon>
        <taxon>Alkalibaculum</taxon>
    </lineage>
</organism>
<comment type="cofactor">
    <cofactor evidence="1">
        <name>Mn(2+)</name>
        <dbReference type="ChEBI" id="CHEBI:29035"/>
    </cofactor>
</comment>
<dbReference type="EC" id="6.3.2.2" evidence="7"/>
<dbReference type="GO" id="GO:0004363">
    <property type="term" value="F:glutathione synthase activity"/>
    <property type="evidence" value="ECO:0007669"/>
    <property type="project" value="UniProtKB-EC"/>
</dbReference>
<dbReference type="Gene3D" id="3.30.470.20">
    <property type="entry name" value="ATP-grasp fold, B domain"/>
    <property type="match status" value="2"/>
</dbReference>
<dbReference type="PANTHER" id="PTHR21621">
    <property type="entry name" value="RIBOSOMAL PROTEIN S6 MODIFICATION PROTEIN"/>
    <property type="match status" value="1"/>
</dbReference>
<dbReference type="GO" id="GO:0004357">
    <property type="term" value="F:glutamate-cysteine ligase activity"/>
    <property type="evidence" value="ECO:0007669"/>
    <property type="project" value="UniProtKB-EC"/>
</dbReference>
<evidence type="ECO:0000313" key="8">
    <source>
        <dbReference type="Proteomes" id="UP000440004"/>
    </source>
</evidence>
<dbReference type="RefSeq" id="WP_152805349.1">
    <property type="nucleotide sequence ID" value="NZ_WHNX01000023.1"/>
</dbReference>
<dbReference type="Pfam" id="PF08443">
    <property type="entry name" value="RimK"/>
    <property type="match status" value="1"/>
</dbReference>
<dbReference type="NCBIfam" id="NF002688">
    <property type="entry name" value="PRK02471.1"/>
    <property type="match status" value="1"/>
</dbReference>
<keyword evidence="3 5" id="KW-0547">Nucleotide-binding</keyword>
<dbReference type="InterPro" id="IPR040657">
    <property type="entry name" value="GshAB_ATP-grasp"/>
</dbReference>
<sequence length="328" mass="37171">MENKYESLELSTQIVIEEALNRGVAVEILDEKENFIRLRKGDKTEYIQQATKTSADPYIIPLIMENKQLTKLLLSEHSMSVPKGIEVNSLSQAIEIYPSFENMNIVIKPNTTNFGKGVFILDKSSSITEYRSSVIEALKFDSTVLIEHFIKGKEYRFLIINNEVVAVLHRIPANVIGDGLHTIEELVFIKNQSPLRGKGYKTPLEKIELGKVEIAHLQKQNMDTSTIPSNNKIIYLRENSNVSTGGDSLDYTDEIHVGYKEIALKATSIIGAKICGIDIIIEDYNTEPSKDNYSIIELNFNPALHMHNYPYRGKNRHVEKKILDLLGF</sequence>
<dbReference type="PANTHER" id="PTHR21621:SF0">
    <property type="entry name" value="BETA-CITRYLGLUTAMATE SYNTHASE B-RELATED"/>
    <property type="match status" value="1"/>
</dbReference>
<dbReference type="InterPro" id="IPR013651">
    <property type="entry name" value="ATP-grasp_RimK-type"/>
</dbReference>
<dbReference type="EMBL" id="WHNX01000023">
    <property type="protein sequence ID" value="MPW26645.1"/>
    <property type="molecule type" value="Genomic_DNA"/>
</dbReference>
<dbReference type="SUPFAM" id="SSF56059">
    <property type="entry name" value="Glutathione synthetase ATP-binding domain-like"/>
    <property type="match status" value="1"/>
</dbReference>
<evidence type="ECO:0000256" key="4">
    <source>
        <dbReference type="ARBA" id="ARBA00022840"/>
    </source>
</evidence>
<feature type="domain" description="ATP-grasp" evidence="6">
    <location>
        <begin position="71"/>
        <end position="327"/>
    </location>
</feature>
<dbReference type="PROSITE" id="PS50975">
    <property type="entry name" value="ATP_GRASP"/>
    <property type="match status" value="1"/>
</dbReference>
<keyword evidence="8" id="KW-1185">Reference proteome</keyword>
<keyword evidence="4 5" id="KW-0067">ATP-binding</keyword>
<evidence type="ECO:0000259" key="6">
    <source>
        <dbReference type="PROSITE" id="PS50975"/>
    </source>
</evidence>
<proteinExistence type="predicted"/>
<evidence type="ECO:0000256" key="1">
    <source>
        <dbReference type="ARBA" id="ARBA00001936"/>
    </source>
</evidence>
<name>A0A6A7KBB7_9FIRM</name>
<protein>
    <submittedName>
        <fullName evidence="7">Bifunctional glutamate--cysteine ligase GshA/glutathione synthetase GshB</fullName>
        <ecNumber evidence="7">6.3.2.2</ecNumber>
        <ecNumber evidence="7">6.3.2.3</ecNumber>
    </submittedName>
</protein>
<reference evidence="7 8" key="1">
    <citation type="submission" date="2019-10" db="EMBL/GenBank/DDBJ databases">
        <title>Alkalibaculum tamaniensis sp.nov., a new alkaliphilic acetogen, isolated on methoxylated aromatics from a mud volcano.</title>
        <authorList>
            <person name="Khomyakova M.A."/>
            <person name="Merkel A.Y."/>
            <person name="Bonch-Osmolovskaya E.A."/>
            <person name="Slobodkin A.I."/>
        </authorList>
    </citation>
    <scope>NUCLEOTIDE SEQUENCE [LARGE SCALE GENOMIC DNA]</scope>
    <source>
        <strain evidence="7 8">M08DMB</strain>
    </source>
</reference>
<dbReference type="GO" id="GO:0046872">
    <property type="term" value="F:metal ion binding"/>
    <property type="evidence" value="ECO:0007669"/>
    <property type="project" value="InterPro"/>
</dbReference>
<dbReference type="Pfam" id="PF01071">
    <property type="entry name" value="GARS_A"/>
    <property type="match status" value="1"/>
</dbReference>
<dbReference type="EC" id="6.3.2.3" evidence="7"/>
<dbReference type="InterPro" id="IPR020561">
    <property type="entry name" value="PRibGlycinamid_synth_ATP-grasp"/>
</dbReference>
<gene>
    <name evidence="7" type="primary">gshAB</name>
    <name evidence="7" type="ORF">GC105_12685</name>
</gene>
<evidence type="ECO:0000313" key="7">
    <source>
        <dbReference type="EMBL" id="MPW26645.1"/>
    </source>
</evidence>
<keyword evidence="2 7" id="KW-0436">Ligase</keyword>
<evidence type="ECO:0000256" key="3">
    <source>
        <dbReference type="ARBA" id="ARBA00022741"/>
    </source>
</evidence>
<dbReference type="GO" id="GO:0018169">
    <property type="term" value="F:ribosomal S6-glutamic acid ligase activity"/>
    <property type="evidence" value="ECO:0007669"/>
    <property type="project" value="TreeGrafter"/>
</dbReference>
<accession>A0A6A7KBB7</accession>
<dbReference type="Pfam" id="PF18419">
    <property type="entry name" value="ATP-grasp_6"/>
    <property type="match status" value="1"/>
</dbReference>
<dbReference type="Proteomes" id="UP000440004">
    <property type="component" value="Unassembled WGS sequence"/>
</dbReference>